<dbReference type="PANTHER" id="PTHR43077:SF8">
    <property type="entry name" value="DOXORUBICIN RESISTANCE ABC TRANSPORTER PERMEASE PROTEIN DRRB"/>
    <property type="match status" value="1"/>
</dbReference>
<accession>A0A7X1Z9T2</accession>
<feature type="domain" description="ABC-2 type transporter transmembrane" evidence="8">
    <location>
        <begin position="50"/>
        <end position="237"/>
    </location>
</feature>
<dbReference type="PIRSF" id="PIRSF006648">
    <property type="entry name" value="DrrB"/>
    <property type="match status" value="1"/>
</dbReference>
<keyword evidence="3" id="KW-1003">Cell membrane</keyword>
<dbReference type="PANTHER" id="PTHR43077">
    <property type="entry name" value="TRANSPORT PERMEASE YVFS-RELATED"/>
    <property type="match status" value="1"/>
</dbReference>
<dbReference type="InterPro" id="IPR013525">
    <property type="entry name" value="ABC2_TM"/>
</dbReference>
<evidence type="ECO:0000256" key="3">
    <source>
        <dbReference type="ARBA" id="ARBA00022475"/>
    </source>
</evidence>
<sequence>MNETLVLMKRNLKKNLRDGEAIITTLVMPIVIFLINFAVARATGDTSLALGHIFPIMAIISVLMGTSYTAFKIFDDREKNMMTRLRSMPLAKNAFLWSHVLANVLLTGVSIALITGLAFILGMTTAAGIGHWLLFYIGLFVFALAMSWLMAVVGFLAKSMGMTSALFMLVMGFFMLASEMMGAMIFFELPQFVQNIMALHPGNFIINGLNQLLTQGTIHADFGIGLLMSAGILIVSYLVTMQLYKRSRV</sequence>
<reference evidence="9 10" key="1">
    <citation type="submission" date="2019-10" db="EMBL/GenBank/DDBJ databases">
        <authorList>
            <person name="Dong K."/>
        </authorList>
    </citation>
    <scope>NUCLEOTIDE SEQUENCE [LARGE SCALE GENOMIC DNA]</scope>
    <source>
        <strain evidence="9 10">DSM 28960</strain>
    </source>
</reference>
<dbReference type="RefSeq" id="WP_153497098.1">
    <property type="nucleotide sequence ID" value="NZ_CAXYUY010000006.1"/>
</dbReference>
<dbReference type="AlphaFoldDB" id="A0A7X1Z9T2"/>
<protein>
    <recommendedName>
        <fullName evidence="8">ABC-2 type transporter transmembrane domain-containing protein</fullName>
    </recommendedName>
</protein>
<keyword evidence="4 7" id="KW-0812">Transmembrane</keyword>
<dbReference type="EMBL" id="WITJ01000020">
    <property type="protein sequence ID" value="MQW40468.1"/>
    <property type="molecule type" value="Genomic_DNA"/>
</dbReference>
<dbReference type="GO" id="GO:0140359">
    <property type="term" value="F:ABC-type transporter activity"/>
    <property type="evidence" value="ECO:0007669"/>
    <property type="project" value="InterPro"/>
</dbReference>
<keyword evidence="6 7" id="KW-0472">Membrane</keyword>
<dbReference type="GO" id="GO:0043190">
    <property type="term" value="C:ATP-binding cassette (ABC) transporter complex"/>
    <property type="evidence" value="ECO:0007669"/>
    <property type="project" value="InterPro"/>
</dbReference>
<keyword evidence="5 7" id="KW-1133">Transmembrane helix</keyword>
<dbReference type="Proteomes" id="UP000439550">
    <property type="component" value="Unassembled WGS sequence"/>
</dbReference>
<dbReference type="InterPro" id="IPR000412">
    <property type="entry name" value="ABC_2_transport"/>
</dbReference>
<dbReference type="Pfam" id="PF12698">
    <property type="entry name" value="ABC2_membrane_3"/>
    <property type="match status" value="1"/>
</dbReference>
<comment type="similarity">
    <text evidence="2">Belongs to the ABC-2 integral membrane protein family.</text>
</comment>
<evidence type="ECO:0000256" key="1">
    <source>
        <dbReference type="ARBA" id="ARBA00004651"/>
    </source>
</evidence>
<feature type="transmembrane region" description="Helical" evidence="7">
    <location>
        <begin position="52"/>
        <end position="74"/>
    </location>
</feature>
<comment type="subcellular location">
    <subcellularLocation>
        <location evidence="1">Cell membrane</location>
        <topology evidence="1">Multi-pass membrane protein</topology>
    </subcellularLocation>
</comment>
<feature type="transmembrane region" description="Helical" evidence="7">
    <location>
        <begin position="95"/>
        <end position="121"/>
    </location>
</feature>
<name>A0A7X1Z9T2_9LACT</name>
<evidence type="ECO:0000256" key="4">
    <source>
        <dbReference type="ARBA" id="ARBA00022692"/>
    </source>
</evidence>
<feature type="transmembrane region" description="Helical" evidence="7">
    <location>
        <begin position="222"/>
        <end position="244"/>
    </location>
</feature>
<evidence type="ECO:0000259" key="8">
    <source>
        <dbReference type="Pfam" id="PF12698"/>
    </source>
</evidence>
<dbReference type="InterPro" id="IPR051328">
    <property type="entry name" value="T7SS_ABC-Transporter"/>
</dbReference>
<feature type="transmembrane region" description="Helical" evidence="7">
    <location>
        <begin position="164"/>
        <end position="187"/>
    </location>
</feature>
<organism evidence="9 10">
    <name type="scientific">Lactococcus hircilactis</name>
    <dbReference type="NCBI Taxonomy" id="1494462"/>
    <lineage>
        <taxon>Bacteria</taxon>
        <taxon>Bacillati</taxon>
        <taxon>Bacillota</taxon>
        <taxon>Bacilli</taxon>
        <taxon>Lactobacillales</taxon>
        <taxon>Streptococcaceae</taxon>
        <taxon>Lactococcus</taxon>
    </lineage>
</organism>
<evidence type="ECO:0000313" key="9">
    <source>
        <dbReference type="EMBL" id="MQW40468.1"/>
    </source>
</evidence>
<comment type="caution">
    <text evidence="9">The sequence shown here is derived from an EMBL/GenBank/DDBJ whole genome shotgun (WGS) entry which is preliminary data.</text>
</comment>
<evidence type="ECO:0000256" key="6">
    <source>
        <dbReference type="ARBA" id="ARBA00023136"/>
    </source>
</evidence>
<feature type="transmembrane region" description="Helical" evidence="7">
    <location>
        <begin position="133"/>
        <end position="157"/>
    </location>
</feature>
<proteinExistence type="inferred from homology"/>
<keyword evidence="10" id="KW-1185">Reference proteome</keyword>
<evidence type="ECO:0000256" key="2">
    <source>
        <dbReference type="ARBA" id="ARBA00007783"/>
    </source>
</evidence>
<evidence type="ECO:0000256" key="7">
    <source>
        <dbReference type="SAM" id="Phobius"/>
    </source>
</evidence>
<evidence type="ECO:0000256" key="5">
    <source>
        <dbReference type="ARBA" id="ARBA00022989"/>
    </source>
</evidence>
<evidence type="ECO:0000313" key="10">
    <source>
        <dbReference type="Proteomes" id="UP000439550"/>
    </source>
</evidence>
<feature type="transmembrane region" description="Helical" evidence="7">
    <location>
        <begin position="21"/>
        <end position="40"/>
    </location>
</feature>
<gene>
    <name evidence="9" type="ORF">GHI93_11115</name>
</gene>
<dbReference type="OrthoDB" id="670210at2"/>